<evidence type="ECO:0000313" key="1">
    <source>
        <dbReference type="EMBL" id="QHU10295.1"/>
    </source>
</evidence>
<protein>
    <submittedName>
        <fullName evidence="1">Uncharacterized protein</fullName>
    </submittedName>
</protein>
<sequence length="177" mass="20632">MDADKYERCASKPPYSNLAIVEVQIGELTKTMNIIREYDNPYQYITFMDSDTSKQITMEITPKLLSLPNEVVQNQIAKLGNKSPIIQAISSKYSILDHEKQYKLTKDISIETKLNILYAESLNHSRYYCEWILPPKYKPIFRANNYRNIYEKVKSELLAELDSLIAQKIELLTKNNE</sequence>
<dbReference type="EMBL" id="MN740753">
    <property type="protein sequence ID" value="QHU10295.1"/>
    <property type="molecule type" value="Genomic_DNA"/>
</dbReference>
<organism evidence="1">
    <name type="scientific">viral metagenome</name>
    <dbReference type="NCBI Taxonomy" id="1070528"/>
    <lineage>
        <taxon>unclassified sequences</taxon>
        <taxon>metagenomes</taxon>
        <taxon>organismal metagenomes</taxon>
    </lineage>
</organism>
<dbReference type="AlphaFoldDB" id="A0A6C0JX06"/>
<proteinExistence type="predicted"/>
<name>A0A6C0JX06_9ZZZZ</name>
<reference evidence="1" key="1">
    <citation type="journal article" date="2020" name="Nature">
        <title>Giant virus diversity and host interactions through global metagenomics.</title>
        <authorList>
            <person name="Schulz F."/>
            <person name="Roux S."/>
            <person name="Paez-Espino D."/>
            <person name="Jungbluth S."/>
            <person name="Walsh D.A."/>
            <person name="Denef V.J."/>
            <person name="McMahon K.D."/>
            <person name="Konstantinidis K.T."/>
            <person name="Eloe-Fadrosh E.A."/>
            <person name="Kyrpides N.C."/>
            <person name="Woyke T."/>
        </authorList>
    </citation>
    <scope>NUCLEOTIDE SEQUENCE</scope>
    <source>
        <strain evidence="1">GVMAG-S-1101164-67</strain>
    </source>
</reference>
<accession>A0A6C0JX06</accession>